<name>A0A2I0AJX0_9ASPA</name>
<dbReference type="Gene3D" id="3.10.10.10">
    <property type="entry name" value="HIV Type 1 Reverse Transcriptase, subunit A, domain 1"/>
    <property type="match status" value="1"/>
</dbReference>
<dbReference type="Proteomes" id="UP000236161">
    <property type="component" value="Unassembled WGS sequence"/>
</dbReference>
<sequence length="116" mass="12673">MDPRETQPVTPQEGVISVALGGEGSSKTVNVSSLLNEKQRAEVTALLSGYIDIFAWSPKDITGVNRAISEHHLNVSQVVTPVTQKKRVMAGERQDAIKEEITKLLGAGYIREVQYP</sequence>
<accession>A0A2I0AJX0</accession>
<keyword evidence="2" id="KW-1185">Reference proteome</keyword>
<reference evidence="1 2" key="1">
    <citation type="journal article" date="2017" name="Nature">
        <title>The Apostasia genome and the evolution of orchids.</title>
        <authorList>
            <person name="Zhang G.Q."/>
            <person name="Liu K.W."/>
            <person name="Li Z."/>
            <person name="Lohaus R."/>
            <person name="Hsiao Y.Y."/>
            <person name="Niu S.C."/>
            <person name="Wang J.Y."/>
            <person name="Lin Y.C."/>
            <person name="Xu Q."/>
            <person name="Chen L.J."/>
            <person name="Yoshida K."/>
            <person name="Fujiwara S."/>
            <person name="Wang Z.W."/>
            <person name="Zhang Y.Q."/>
            <person name="Mitsuda N."/>
            <person name="Wang M."/>
            <person name="Liu G.H."/>
            <person name="Pecoraro L."/>
            <person name="Huang H.X."/>
            <person name="Xiao X.J."/>
            <person name="Lin M."/>
            <person name="Wu X.Y."/>
            <person name="Wu W.L."/>
            <person name="Chen Y.Y."/>
            <person name="Chang S.B."/>
            <person name="Sakamoto S."/>
            <person name="Ohme-Takagi M."/>
            <person name="Yagi M."/>
            <person name="Zeng S.J."/>
            <person name="Shen C.Y."/>
            <person name="Yeh C.M."/>
            <person name="Luo Y.B."/>
            <person name="Tsai W.C."/>
            <person name="Van de Peer Y."/>
            <person name="Liu Z.J."/>
        </authorList>
    </citation>
    <scope>NUCLEOTIDE SEQUENCE [LARGE SCALE GENOMIC DNA]</scope>
    <source>
        <strain evidence="2">cv. Shenzhen</strain>
        <tissue evidence="1">Stem</tissue>
    </source>
</reference>
<evidence type="ECO:0000313" key="1">
    <source>
        <dbReference type="EMBL" id="PKA55862.1"/>
    </source>
</evidence>
<protein>
    <submittedName>
        <fullName evidence="1">Uncharacterized protein</fullName>
    </submittedName>
</protein>
<gene>
    <name evidence="1" type="ORF">AXF42_Ash018769</name>
</gene>
<dbReference type="EMBL" id="KZ451977">
    <property type="protein sequence ID" value="PKA55862.1"/>
    <property type="molecule type" value="Genomic_DNA"/>
</dbReference>
<evidence type="ECO:0000313" key="2">
    <source>
        <dbReference type="Proteomes" id="UP000236161"/>
    </source>
</evidence>
<organism evidence="1 2">
    <name type="scientific">Apostasia shenzhenica</name>
    <dbReference type="NCBI Taxonomy" id="1088818"/>
    <lineage>
        <taxon>Eukaryota</taxon>
        <taxon>Viridiplantae</taxon>
        <taxon>Streptophyta</taxon>
        <taxon>Embryophyta</taxon>
        <taxon>Tracheophyta</taxon>
        <taxon>Spermatophyta</taxon>
        <taxon>Magnoliopsida</taxon>
        <taxon>Liliopsida</taxon>
        <taxon>Asparagales</taxon>
        <taxon>Orchidaceae</taxon>
        <taxon>Apostasioideae</taxon>
        <taxon>Apostasia</taxon>
    </lineage>
</organism>
<proteinExistence type="predicted"/>
<dbReference type="OrthoDB" id="1735624at2759"/>
<dbReference type="AlphaFoldDB" id="A0A2I0AJX0"/>